<evidence type="ECO:0000256" key="1">
    <source>
        <dbReference type="ARBA" id="ARBA00022617"/>
    </source>
</evidence>
<dbReference type="Gene3D" id="1.10.760.10">
    <property type="entry name" value="Cytochrome c-like domain"/>
    <property type="match status" value="1"/>
</dbReference>
<protein>
    <submittedName>
        <fullName evidence="6">Cytochrome C</fullName>
    </submittedName>
</protein>
<gene>
    <name evidence="6" type="ORF">AS026_31270</name>
</gene>
<sequence length="107" mass="11499">MTRTGILPGAIAVALVLAFFDEGTTADLARGRGIALRWCGECHVVAPGQFHGSDSVPTFAQIGGAEHFNEARLSDFLTSPQHSRMPNLSLTRSEIADLVAYIKAQHH</sequence>
<dbReference type="InterPro" id="IPR036909">
    <property type="entry name" value="Cyt_c-like_dom_sf"/>
</dbReference>
<proteinExistence type="predicted"/>
<keyword evidence="2 4" id="KW-0479">Metal-binding</keyword>
<evidence type="ECO:0000313" key="7">
    <source>
        <dbReference type="Proteomes" id="UP000068164"/>
    </source>
</evidence>
<dbReference type="RefSeq" id="WP_062368816.1">
    <property type="nucleotide sequence ID" value="NZ_LNCD01000031.1"/>
</dbReference>
<dbReference type="SUPFAM" id="SSF46626">
    <property type="entry name" value="Cytochrome c"/>
    <property type="match status" value="1"/>
</dbReference>
<organism evidence="6 7">
    <name type="scientific">Rhizobium altiplani</name>
    <dbReference type="NCBI Taxonomy" id="1864509"/>
    <lineage>
        <taxon>Bacteria</taxon>
        <taxon>Pseudomonadati</taxon>
        <taxon>Pseudomonadota</taxon>
        <taxon>Alphaproteobacteria</taxon>
        <taxon>Hyphomicrobiales</taxon>
        <taxon>Rhizobiaceae</taxon>
        <taxon>Rhizobium/Agrobacterium group</taxon>
        <taxon>Rhizobium</taxon>
    </lineage>
</organism>
<dbReference type="InterPro" id="IPR009056">
    <property type="entry name" value="Cyt_c-like_dom"/>
</dbReference>
<evidence type="ECO:0000313" key="6">
    <source>
        <dbReference type="EMBL" id="KWV57122.1"/>
    </source>
</evidence>
<comment type="caution">
    <text evidence="6">The sequence shown here is derived from an EMBL/GenBank/DDBJ whole genome shotgun (WGS) entry which is preliminary data.</text>
</comment>
<dbReference type="OrthoDB" id="7873796at2"/>
<name>A0A125Q9E7_9HYPH</name>
<keyword evidence="3 4" id="KW-0408">Iron</keyword>
<feature type="domain" description="Cytochrome c" evidence="5">
    <location>
        <begin position="26"/>
        <end position="106"/>
    </location>
</feature>
<dbReference type="GO" id="GO:0009055">
    <property type="term" value="F:electron transfer activity"/>
    <property type="evidence" value="ECO:0007669"/>
    <property type="project" value="InterPro"/>
</dbReference>
<evidence type="ECO:0000256" key="3">
    <source>
        <dbReference type="ARBA" id="ARBA00023004"/>
    </source>
</evidence>
<dbReference type="AlphaFoldDB" id="A0A125Q9E7"/>
<evidence type="ECO:0000256" key="2">
    <source>
        <dbReference type="ARBA" id="ARBA00022723"/>
    </source>
</evidence>
<keyword evidence="1 4" id="KW-0349">Heme</keyword>
<dbReference type="PROSITE" id="PS51007">
    <property type="entry name" value="CYTC"/>
    <property type="match status" value="1"/>
</dbReference>
<keyword evidence="7" id="KW-1185">Reference proteome</keyword>
<evidence type="ECO:0000256" key="4">
    <source>
        <dbReference type="PROSITE-ProRule" id="PRU00433"/>
    </source>
</evidence>
<reference evidence="6 7" key="1">
    <citation type="submission" date="2015-11" db="EMBL/GenBank/DDBJ databases">
        <title>Draft Genome Sequence of the Strain BR 10423 (Rhizobium sp.) isolated from nodules of Mimosa pudica.</title>
        <authorList>
            <person name="Barauna A.C."/>
            <person name="Zilli J.E."/>
            <person name="Simoes-Araujo J.L."/>
            <person name="Reis V.M."/>
            <person name="James E.K."/>
            <person name="Reis F.B.Jr."/>
            <person name="Rouws L.F."/>
            <person name="Passos S.R."/>
            <person name="Gois S.R."/>
        </authorList>
    </citation>
    <scope>NUCLEOTIDE SEQUENCE [LARGE SCALE GENOMIC DNA]</scope>
    <source>
        <strain evidence="6 7">BR10423</strain>
    </source>
</reference>
<dbReference type="Proteomes" id="UP000068164">
    <property type="component" value="Unassembled WGS sequence"/>
</dbReference>
<dbReference type="EMBL" id="LNCD01000031">
    <property type="protein sequence ID" value="KWV57122.1"/>
    <property type="molecule type" value="Genomic_DNA"/>
</dbReference>
<dbReference type="GO" id="GO:0046872">
    <property type="term" value="F:metal ion binding"/>
    <property type="evidence" value="ECO:0007669"/>
    <property type="project" value="UniProtKB-KW"/>
</dbReference>
<dbReference type="GO" id="GO:0020037">
    <property type="term" value="F:heme binding"/>
    <property type="evidence" value="ECO:0007669"/>
    <property type="project" value="InterPro"/>
</dbReference>
<accession>A0A125Q9E7</accession>
<evidence type="ECO:0000259" key="5">
    <source>
        <dbReference type="PROSITE" id="PS51007"/>
    </source>
</evidence>